<feature type="region of interest" description="Disordered" evidence="7">
    <location>
        <begin position="421"/>
        <end position="440"/>
    </location>
</feature>
<evidence type="ECO:0000256" key="3">
    <source>
        <dbReference type="ARBA" id="ARBA00022679"/>
    </source>
</evidence>
<feature type="signal peptide" evidence="8">
    <location>
        <begin position="1"/>
        <end position="19"/>
    </location>
</feature>
<comment type="caution">
    <text evidence="11">The sequence shown here is derived from an EMBL/GenBank/DDBJ whole genome shotgun (WGS) entry which is preliminary data.</text>
</comment>
<dbReference type="InterPro" id="IPR013783">
    <property type="entry name" value="Ig-like_fold"/>
</dbReference>
<dbReference type="PANTHER" id="PTHR31485:SF7">
    <property type="entry name" value="PEPTIDYL SERINE ALPHA-GALACTOSYLTRANSFERASE"/>
    <property type="match status" value="1"/>
</dbReference>
<keyword evidence="8" id="KW-0732">Signal</keyword>
<dbReference type="InterPro" id="IPR056508">
    <property type="entry name" value="HPAT-like"/>
</dbReference>
<dbReference type="InterPro" id="IPR008978">
    <property type="entry name" value="HSP20-like_chaperone"/>
</dbReference>
<keyword evidence="12" id="KW-1185">Reference proteome</keyword>
<dbReference type="Proteomes" id="UP001491310">
    <property type="component" value="Unassembled WGS sequence"/>
</dbReference>
<evidence type="ECO:0000313" key="12">
    <source>
        <dbReference type="Proteomes" id="UP001491310"/>
    </source>
</evidence>
<reference evidence="11 12" key="1">
    <citation type="journal article" date="2024" name="Nat. Commun.">
        <title>Phylogenomics reveals the evolutionary origins of lichenization in chlorophyte algae.</title>
        <authorList>
            <person name="Puginier C."/>
            <person name="Libourel C."/>
            <person name="Otte J."/>
            <person name="Skaloud P."/>
            <person name="Haon M."/>
            <person name="Grisel S."/>
            <person name="Petersen M."/>
            <person name="Berrin J.G."/>
            <person name="Delaux P.M."/>
            <person name="Dal Grande F."/>
            <person name="Keller J."/>
        </authorList>
    </citation>
    <scope>NUCLEOTIDE SEQUENCE [LARGE SCALE GENOMIC DNA]</scope>
    <source>
        <strain evidence="11 12">SAG 216-7</strain>
    </source>
</reference>
<evidence type="ECO:0000313" key="11">
    <source>
        <dbReference type="EMBL" id="KAK9918893.1"/>
    </source>
</evidence>
<evidence type="ECO:0000259" key="10">
    <source>
        <dbReference type="Pfam" id="PF23452"/>
    </source>
</evidence>
<dbReference type="Pfam" id="PF23452">
    <property type="entry name" value="HPAT"/>
    <property type="match status" value="1"/>
</dbReference>
<keyword evidence="3" id="KW-0808">Transferase</keyword>
<name>A0ABR2Z4J4_9CHLO</name>
<evidence type="ECO:0000256" key="7">
    <source>
        <dbReference type="SAM" id="MobiDB-lite"/>
    </source>
</evidence>
<dbReference type="InterPro" id="IPR044845">
    <property type="entry name" value="HPAT/SRGT1-like"/>
</dbReference>
<dbReference type="CDD" id="cd00063">
    <property type="entry name" value="FN3"/>
    <property type="match status" value="1"/>
</dbReference>
<keyword evidence="2" id="KW-0328">Glycosyltransferase</keyword>
<sequence length="533" mass="60144">MNRNALLLTNLIMGSAVLASGRGHGGIRPSSERGHTEAHKEESNMLTVFMTGCSAAADWQSLGLYYSFIRSGQPGRIMRIAACRGDDPLERFPSDLVPNWMTEGVWEVEHIVYPLFNKAWAIKQFMELARPPEEYILVLDSDMLIHKQFLPSDFKVAKGTAASENIWYLEDLNTFLGRELLPDLAPKEDWDAYPGVGRVADQVGEFYFLHRNDLERVAALWWEYTLPALKEIQRRAPVLQTSQSLQRRVWYSEMHAYALGAAKEGVHHLASNSSVFHLGYYHPHGAPNALHYAWEAKVPGFDWAFDKHQHKDFKAEKCPPWDLKSRQEGLFPHPPSPSELTSKGGERIRNLLNIEVVATLNMAFCELHHKKLCGDHEQTERECDRAARLMVDLEKAWDEIEAAADRGLTCIDVLPEGECSDTSSPWVPAGQSRGSSSDVDMESLQEYTEYEIRGRAQNNRGASDWSKPIRVLTRRKAVDGGCDDALYRWTQTRGELIIQLAVPVAVKGKDVTVSLKDQRCLDIQVSLGGSWSL</sequence>
<dbReference type="InterPro" id="IPR036116">
    <property type="entry name" value="FN3_sf"/>
</dbReference>
<evidence type="ECO:0000259" key="9">
    <source>
        <dbReference type="Pfam" id="PF04969"/>
    </source>
</evidence>
<organism evidence="11 12">
    <name type="scientific">Coccomyxa subellipsoidea</name>
    <dbReference type="NCBI Taxonomy" id="248742"/>
    <lineage>
        <taxon>Eukaryota</taxon>
        <taxon>Viridiplantae</taxon>
        <taxon>Chlorophyta</taxon>
        <taxon>core chlorophytes</taxon>
        <taxon>Trebouxiophyceae</taxon>
        <taxon>Trebouxiophyceae incertae sedis</taxon>
        <taxon>Coccomyxaceae</taxon>
        <taxon>Coccomyxa</taxon>
    </lineage>
</organism>
<evidence type="ECO:0000256" key="4">
    <source>
        <dbReference type="ARBA" id="ARBA00022692"/>
    </source>
</evidence>
<evidence type="ECO:0000256" key="5">
    <source>
        <dbReference type="ARBA" id="ARBA00022989"/>
    </source>
</evidence>
<comment type="subcellular location">
    <subcellularLocation>
        <location evidence="1">Membrane</location>
        <topology evidence="1">Single-pass membrane protein</topology>
    </subcellularLocation>
</comment>
<dbReference type="PANTHER" id="PTHR31485">
    <property type="entry name" value="PEPTIDYL SERINE ALPHA-GALACTOSYLTRANSFERASE"/>
    <property type="match status" value="1"/>
</dbReference>
<feature type="domain" description="Hydroxyproline O-arabinosyltransferase-like" evidence="10">
    <location>
        <begin position="54"/>
        <end position="276"/>
    </location>
</feature>
<evidence type="ECO:0000256" key="6">
    <source>
        <dbReference type="ARBA" id="ARBA00023136"/>
    </source>
</evidence>
<dbReference type="Gene3D" id="2.60.40.790">
    <property type="match status" value="1"/>
</dbReference>
<keyword evidence="5" id="KW-1133">Transmembrane helix</keyword>
<evidence type="ECO:0000256" key="2">
    <source>
        <dbReference type="ARBA" id="ARBA00022676"/>
    </source>
</evidence>
<dbReference type="EMBL" id="JALJOT010000001">
    <property type="protein sequence ID" value="KAK9918893.1"/>
    <property type="molecule type" value="Genomic_DNA"/>
</dbReference>
<keyword evidence="4" id="KW-0812">Transmembrane</keyword>
<keyword evidence="6" id="KW-0472">Membrane</keyword>
<dbReference type="InterPro" id="IPR007052">
    <property type="entry name" value="CS_dom"/>
</dbReference>
<evidence type="ECO:0008006" key="13">
    <source>
        <dbReference type="Google" id="ProtNLM"/>
    </source>
</evidence>
<proteinExistence type="predicted"/>
<dbReference type="Pfam" id="PF04969">
    <property type="entry name" value="CS"/>
    <property type="match status" value="1"/>
</dbReference>
<feature type="chain" id="PRO_5046185169" description="Nucleotide-diphospho-sugar transferase domain-containing protein" evidence="8">
    <location>
        <begin position="20"/>
        <end position="533"/>
    </location>
</feature>
<evidence type="ECO:0000256" key="1">
    <source>
        <dbReference type="ARBA" id="ARBA00004167"/>
    </source>
</evidence>
<dbReference type="Gene3D" id="2.60.40.10">
    <property type="entry name" value="Immunoglobulins"/>
    <property type="match status" value="1"/>
</dbReference>
<feature type="domain" description="CS" evidence="9">
    <location>
        <begin position="487"/>
        <end position="525"/>
    </location>
</feature>
<gene>
    <name evidence="11" type="ORF">WJX75_007917</name>
</gene>
<dbReference type="InterPro" id="IPR003961">
    <property type="entry name" value="FN3_dom"/>
</dbReference>
<evidence type="ECO:0000256" key="8">
    <source>
        <dbReference type="SAM" id="SignalP"/>
    </source>
</evidence>
<accession>A0ABR2Z4J4</accession>
<dbReference type="SUPFAM" id="SSF49265">
    <property type="entry name" value="Fibronectin type III"/>
    <property type="match status" value="1"/>
</dbReference>
<protein>
    <recommendedName>
        <fullName evidence="13">Nucleotide-diphospho-sugar transferase domain-containing protein</fullName>
    </recommendedName>
</protein>